<dbReference type="SUPFAM" id="SSF47323">
    <property type="entry name" value="Anticodon-binding domain of a subclass of class I aminoacyl-tRNA synthetases"/>
    <property type="match status" value="1"/>
</dbReference>
<evidence type="ECO:0000256" key="6">
    <source>
        <dbReference type="ARBA" id="ARBA00022917"/>
    </source>
</evidence>
<evidence type="ECO:0000256" key="4">
    <source>
        <dbReference type="ARBA" id="ARBA00022741"/>
    </source>
</evidence>
<dbReference type="FunFam" id="3.40.50.620:FF:000058">
    <property type="entry name" value="Mitochondrial arginyl-tRNA synthetase"/>
    <property type="match status" value="1"/>
</dbReference>
<dbReference type="EC" id="6.1.1.19" evidence="2"/>
<dbReference type="NCBIfam" id="TIGR00456">
    <property type="entry name" value="argS"/>
    <property type="match status" value="1"/>
</dbReference>
<dbReference type="GO" id="GO:0032543">
    <property type="term" value="P:mitochondrial translation"/>
    <property type="evidence" value="ECO:0007669"/>
    <property type="project" value="TreeGrafter"/>
</dbReference>
<dbReference type="PRINTS" id="PR01038">
    <property type="entry name" value="TRNASYNTHARG"/>
</dbReference>
<dbReference type="PANTHER" id="PTHR11956:SF11">
    <property type="entry name" value="ARGININE--TRNA LIGASE, MITOCHONDRIAL-RELATED"/>
    <property type="match status" value="1"/>
</dbReference>
<evidence type="ECO:0000259" key="14">
    <source>
        <dbReference type="SMART" id="SM00836"/>
    </source>
</evidence>
<evidence type="ECO:0000256" key="5">
    <source>
        <dbReference type="ARBA" id="ARBA00022840"/>
    </source>
</evidence>
<dbReference type="InterPro" id="IPR008909">
    <property type="entry name" value="DALR_anticod-bd"/>
</dbReference>
<keyword evidence="13" id="KW-0812">Transmembrane</keyword>
<dbReference type="InterPro" id="IPR035684">
    <property type="entry name" value="ArgRS_core"/>
</dbReference>
<dbReference type="InterPro" id="IPR001278">
    <property type="entry name" value="Arg-tRNA-ligase"/>
</dbReference>
<evidence type="ECO:0000256" key="2">
    <source>
        <dbReference type="ARBA" id="ARBA00012837"/>
    </source>
</evidence>
<name>A0A182W8G8_9DIPT</name>
<reference evidence="15" key="2">
    <citation type="submission" date="2020-05" db="UniProtKB">
        <authorList>
            <consortium name="EnsemblMetazoa"/>
        </authorList>
    </citation>
    <scope>IDENTIFICATION</scope>
    <source>
        <strain evidence="15">MINIMUS1</strain>
    </source>
</reference>
<dbReference type="GO" id="GO:0004814">
    <property type="term" value="F:arginine-tRNA ligase activity"/>
    <property type="evidence" value="ECO:0007669"/>
    <property type="project" value="UniProtKB-EC"/>
</dbReference>
<evidence type="ECO:0000256" key="3">
    <source>
        <dbReference type="ARBA" id="ARBA00022598"/>
    </source>
</evidence>
<evidence type="ECO:0000256" key="12">
    <source>
        <dbReference type="RuleBase" id="RU363038"/>
    </source>
</evidence>
<evidence type="ECO:0000256" key="1">
    <source>
        <dbReference type="ARBA" id="ARBA00005594"/>
    </source>
</evidence>
<dbReference type="STRING" id="112268.A0A182W8G8"/>
<dbReference type="VEuPathDB" id="VectorBase:AMIN006642"/>
<evidence type="ECO:0000256" key="13">
    <source>
        <dbReference type="SAM" id="Phobius"/>
    </source>
</evidence>
<keyword evidence="5 12" id="KW-0067">ATP-binding</keyword>
<evidence type="ECO:0000256" key="7">
    <source>
        <dbReference type="ARBA" id="ARBA00023146"/>
    </source>
</evidence>
<dbReference type="InterPro" id="IPR001412">
    <property type="entry name" value="aa-tRNA-synth_I_CS"/>
</dbReference>
<evidence type="ECO:0000313" key="16">
    <source>
        <dbReference type="Proteomes" id="UP000075920"/>
    </source>
</evidence>
<dbReference type="InterPro" id="IPR014729">
    <property type="entry name" value="Rossmann-like_a/b/a_fold"/>
</dbReference>
<comment type="catalytic activity">
    <reaction evidence="10">
        <text>tRNA(Arg) + L-arginine + ATP = L-arginyl-tRNA(Arg) + AMP + diphosphate</text>
        <dbReference type="Rhea" id="RHEA:20301"/>
        <dbReference type="Rhea" id="RHEA-COMP:9658"/>
        <dbReference type="Rhea" id="RHEA-COMP:9673"/>
        <dbReference type="ChEBI" id="CHEBI:30616"/>
        <dbReference type="ChEBI" id="CHEBI:32682"/>
        <dbReference type="ChEBI" id="CHEBI:33019"/>
        <dbReference type="ChEBI" id="CHEBI:78442"/>
        <dbReference type="ChEBI" id="CHEBI:78513"/>
        <dbReference type="ChEBI" id="CHEBI:456215"/>
        <dbReference type="EC" id="6.1.1.19"/>
    </reaction>
</comment>
<dbReference type="Gene3D" id="3.40.50.620">
    <property type="entry name" value="HUPs"/>
    <property type="match status" value="1"/>
</dbReference>
<keyword evidence="13" id="KW-0472">Membrane</keyword>
<dbReference type="EnsemblMetazoa" id="AMIN006642-RA">
    <property type="protein sequence ID" value="AMIN006642-PA"/>
    <property type="gene ID" value="AMIN006642"/>
</dbReference>
<proteinExistence type="inferred from homology"/>
<evidence type="ECO:0000256" key="9">
    <source>
        <dbReference type="ARBA" id="ARBA00039495"/>
    </source>
</evidence>
<protein>
    <recommendedName>
        <fullName evidence="9">Probable arginine--tRNA ligase, mitochondrial</fullName>
        <ecNumber evidence="2">6.1.1.19</ecNumber>
    </recommendedName>
    <alternativeName>
        <fullName evidence="8">Arginyl-tRNA synthetase</fullName>
    </alternativeName>
</protein>
<dbReference type="Pfam" id="PF05746">
    <property type="entry name" value="DALR_1"/>
    <property type="match status" value="1"/>
</dbReference>
<dbReference type="AlphaFoldDB" id="A0A182W8G8"/>
<comment type="function">
    <text evidence="11">Catalyzes the attachment of arginine to tRNA(Arg) in a two-step reaction: arginine is first activated by ATP to form Arg-AMP and then transferred to the acceptor end of tRNA(Arg).</text>
</comment>
<dbReference type="Gene3D" id="1.10.730.10">
    <property type="entry name" value="Isoleucyl-tRNA Synthetase, Domain 1"/>
    <property type="match status" value="1"/>
</dbReference>
<evidence type="ECO:0000256" key="8">
    <source>
        <dbReference type="ARBA" id="ARBA00033033"/>
    </source>
</evidence>
<feature type="transmembrane region" description="Helical" evidence="13">
    <location>
        <begin position="556"/>
        <end position="579"/>
    </location>
</feature>
<keyword evidence="7 12" id="KW-0030">Aminoacyl-tRNA synthetase</keyword>
<reference evidence="16" key="1">
    <citation type="submission" date="2013-03" db="EMBL/GenBank/DDBJ databases">
        <title>The Genome Sequence of Anopheles minimus MINIMUS1.</title>
        <authorList>
            <consortium name="The Broad Institute Genomics Platform"/>
            <person name="Neafsey D.E."/>
            <person name="Walton C."/>
            <person name="Walker B."/>
            <person name="Young S.K."/>
            <person name="Zeng Q."/>
            <person name="Gargeya S."/>
            <person name="Fitzgerald M."/>
            <person name="Haas B."/>
            <person name="Abouelleil A."/>
            <person name="Allen A.W."/>
            <person name="Alvarado L."/>
            <person name="Arachchi H.M."/>
            <person name="Berlin A.M."/>
            <person name="Chapman S.B."/>
            <person name="Gainer-Dewar J."/>
            <person name="Goldberg J."/>
            <person name="Griggs A."/>
            <person name="Gujja S."/>
            <person name="Hansen M."/>
            <person name="Howarth C."/>
            <person name="Imamovic A."/>
            <person name="Ireland A."/>
            <person name="Larimer J."/>
            <person name="McCowan C."/>
            <person name="Murphy C."/>
            <person name="Pearson M."/>
            <person name="Poon T.W."/>
            <person name="Priest M."/>
            <person name="Roberts A."/>
            <person name="Saif S."/>
            <person name="Shea T."/>
            <person name="Sisk P."/>
            <person name="Sykes S."/>
            <person name="Wortman J."/>
            <person name="Nusbaum C."/>
            <person name="Birren B."/>
        </authorList>
    </citation>
    <scope>NUCLEOTIDE SEQUENCE [LARGE SCALE GENOMIC DNA]</scope>
    <source>
        <strain evidence="16">MINIMUS1</strain>
    </source>
</reference>
<keyword evidence="6 12" id="KW-0648">Protein biosynthesis</keyword>
<dbReference type="SUPFAM" id="SSF52374">
    <property type="entry name" value="Nucleotidylyl transferase"/>
    <property type="match status" value="1"/>
</dbReference>
<dbReference type="PROSITE" id="PS00178">
    <property type="entry name" value="AA_TRNA_LIGASE_I"/>
    <property type="match status" value="1"/>
</dbReference>
<organism evidence="15 16">
    <name type="scientific">Anopheles minimus</name>
    <dbReference type="NCBI Taxonomy" id="112268"/>
    <lineage>
        <taxon>Eukaryota</taxon>
        <taxon>Metazoa</taxon>
        <taxon>Ecdysozoa</taxon>
        <taxon>Arthropoda</taxon>
        <taxon>Hexapoda</taxon>
        <taxon>Insecta</taxon>
        <taxon>Pterygota</taxon>
        <taxon>Neoptera</taxon>
        <taxon>Endopterygota</taxon>
        <taxon>Diptera</taxon>
        <taxon>Nematocera</taxon>
        <taxon>Culicoidea</taxon>
        <taxon>Culicidae</taxon>
        <taxon>Anophelinae</taxon>
        <taxon>Anopheles</taxon>
    </lineage>
</organism>
<dbReference type="GO" id="GO:0005524">
    <property type="term" value="F:ATP binding"/>
    <property type="evidence" value="ECO:0007669"/>
    <property type="project" value="UniProtKB-KW"/>
</dbReference>
<dbReference type="GO" id="GO:0005739">
    <property type="term" value="C:mitochondrion"/>
    <property type="evidence" value="ECO:0007669"/>
    <property type="project" value="TreeGrafter"/>
</dbReference>
<sequence length="593" mass="67773">MAQVYRKIFSEKVCFNVSRICGTNVQIPITALNFTYHKTSHTPELNLPAHCMENFVEKISSNPRKVWGDSNAEHLINITTEVRSGKKWMKLSLDKMKLIQTVLDRKPLYEEYNTDTSETMVVEFSSPNIAKPFHAGHLRSTIVGNFLSNVNEFLGNRVLRLNYLGDWGTQFGYLALGVQLSELSPTDIHKNPIKCLYDAYVYAYEAARNDPKMHEMAMQIFARMEQGTANDLHQWQDYRNYTVKELENLYRRLGVRFTGYEWESQYGVNKITNVLQALKHCGILTDQTDGRKVVQLPHRTIPVVKSDGSGMYLLRDIAALIDRHERFGFQKCFYVVENGQNDHFASLREIAHQLHLPYAHGIEHIKFGRIHGMSTRRGKVVFLKDILHEAQLLVQEKQHESPNTKTSAIENPEVCDILGTSAVIINDLKQRRMKDYEFDWTKILRMEGDSGIKLQYTHCRLMSLLETQSSAEEILHIECDGLSLAEPEALDLVCQLANFKPVCYQAQEAAEACILVAYLFRLCFQIMAVGGRVTGRLGYGNGYSDGRSYAGINEEIMYVSIGMGIIIAILICIALCYIARENCKNKREYYITA</sequence>
<keyword evidence="13" id="KW-1133">Transmembrane helix</keyword>
<dbReference type="GO" id="GO:0006420">
    <property type="term" value="P:arginyl-tRNA aminoacylation"/>
    <property type="evidence" value="ECO:0007669"/>
    <property type="project" value="InterPro"/>
</dbReference>
<evidence type="ECO:0000256" key="11">
    <source>
        <dbReference type="ARBA" id="ARBA00049595"/>
    </source>
</evidence>
<dbReference type="Proteomes" id="UP000075920">
    <property type="component" value="Unassembled WGS sequence"/>
</dbReference>
<dbReference type="PANTHER" id="PTHR11956">
    <property type="entry name" value="ARGINYL-TRNA SYNTHETASE"/>
    <property type="match status" value="1"/>
</dbReference>
<accession>A0A182W8G8</accession>
<comment type="similarity">
    <text evidence="1 12">Belongs to the class-I aminoacyl-tRNA synthetase family.</text>
</comment>
<keyword evidence="16" id="KW-1185">Reference proteome</keyword>
<dbReference type="SMART" id="SM00836">
    <property type="entry name" value="DALR_1"/>
    <property type="match status" value="1"/>
</dbReference>
<dbReference type="Pfam" id="PF00750">
    <property type="entry name" value="tRNA-synt_1d"/>
    <property type="match status" value="1"/>
</dbReference>
<keyword evidence="4 12" id="KW-0547">Nucleotide-binding</keyword>
<dbReference type="InterPro" id="IPR009080">
    <property type="entry name" value="tRNAsynth_Ia_anticodon-bd"/>
</dbReference>
<keyword evidence="3 12" id="KW-0436">Ligase</keyword>
<feature type="domain" description="DALR anticodon binding" evidence="14">
    <location>
        <begin position="454"/>
        <end position="556"/>
    </location>
</feature>
<evidence type="ECO:0000256" key="10">
    <source>
        <dbReference type="ARBA" id="ARBA00049339"/>
    </source>
</evidence>
<evidence type="ECO:0000313" key="15">
    <source>
        <dbReference type="EnsemblMetazoa" id="AMIN006642-PA"/>
    </source>
</evidence>